<dbReference type="EMBL" id="WAIE01000004">
    <property type="protein sequence ID" value="KAB1441464.1"/>
    <property type="molecule type" value="Genomic_DNA"/>
</dbReference>
<comment type="caution">
    <text evidence="3">The sequence shown here is derived from an EMBL/GenBank/DDBJ whole genome shotgun (WGS) entry which is preliminary data.</text>
</comment>
<evidence type="ECO:0000256" key="1">
    <source>
        <dbReference type="SAM" id="MobiDB-lite"/>
    </source>
</evidence>
<evidence type="ECO:0000256" key="2">
    <source>
        <dbReference type="SAM" id="SignalP"/>
    </source>
</evidence>
<reference evidence="3 4" key="1">
    <citation type="journal article" date="2017" name="Int. J. Syst. Evol. Microbiol.">
        <title>Desulfovibrio senegalensis sp. nov., a mesophilic sulfate reducer isolated from marine sediment.</title>
        <authorList>
            <person name="Thioye A."/>
            <person name="Gam Z.B.A."/>
            <person name="Mbengue M."/>
            <person name="Cayol J.L."/>
            <person name="Joseph-Bartoli M."/>
            <person name="Toure-Kane C."/>
            <person name="Labat M."/>
        </authorList>
    </citation>
    <scope>NUCLEOTIDE SEQUENCE [LARGE SCALE GENOMIC DNA]</scope>
    <source>
        <strain evidence="3 4">DSM 101509</strain>
    </source>
</reference>
<gene>
    <name evidence="3" type="ORF">F8A88_11010</name>
</gene>
<evidence type="ECO:0000313" key="4">
    <source>
        <dbReference type="Proteomes" id="UP000438699"/>
    </source>
</evidence>
<keyword evidence="4" id="KW-1185">Reference proteome</keyword>
<dbReference type="Proteomes" id="UP000438699">
    <property type="component" value="Unassembled WGS sequence"/>
</dbReference>
<evidence type="ECO:0000313" key="3">
    <source>
        <dbReference type="EMBL" id="KAB1441464.1"/>
    </source>
</evidence>
<feature type="signal peptide" evidence="2">
    <location>
        <begin position="1"/>
        <end position="24"/>
    </location>
</feature>
<accession>A0A6N6N457</accession>
<feature type="region of interest" description="Disordered" evidence="1">
    <location>
        <begin position="297"/>
        <end position="317"/>
    </location>
</feature>
<dbReference type="RefSeq" id="WP_151151207.1">
    <property type="nucleotide sequence ID" value="NZ_WAIE01000004.1"/>
</dbReference>
<name>A0A6N6N457_9BACT</name>
<keyword evidence="2" id="KW-0732">Signal</keyword>
<dbReference type="AlphaFoldDB" id="A0A6N6N457"/>
<organism evidence="3 4">
    <name type="scientific">Pseudodesulfovibrio senegalensis</name>
    <dbReference type="NCBI Taxonomy" id="1721087"/>
    <lineage>
        <taxon>Bacteria</taxon>
        <taxon>Pseudomonadati</taxon>
        <taxon>Thermodesulfobacteriota</taxon>
        <taxon>Desulfovibrionia</taxon>
        <taxon>Desulfovibrionales</taxon>
        <taxon>Desulfovibrionaceae</taxon>
    </lineage>
</organism>
<proteinExistence type="predicted"/>
<evidence type="ECO:0008006" key="5">
    <source>
        <dbReference type="Google" id="ProtNLM"/>
    </source>
</evidence>
<protein>
    <recommendedName>
        <fullName evidence="5">Transferrin-binding protein-like solute binding protein</fullName>
    </recommendedName>
</protein>
<feature type="chain" id="PRO_5026734081" description="Transferrin-binding protein-like solute binding protein" evidence="2">
    <location>
        <begin position="25"/>
        <end position="400"/>
    </location>
</feature>
<sequence>MKVFRHGLASVVLLVLLAAVPAQAVSYGTSDLAGSWRGQWMEGTTGNVRYWLSITVTLDSDGDVTSGTWNSSAGLSGTISGGSMDMDGLGSISGSMTYVGDQAGTITVHHGWMDESKDMVYMVTKKGGGQLAAGMLCKQENSGFSTADLEGDWSMFMQDCGLGAGDDTYWIKTDLTLNDQGAGSGSYDFQGVFTGSISSASLTLGATGGIAGSMTDDFANTIVVGAGQVNPDLSCGTMAITKSNDRLGAGFFIWSTPTGFSTADLHGTWAVYHTYVVDENTMLWIAGYMTVDKAGNITGGEWEGPPPSDPEDPTPSGTYVGGTMAVADDGTISGDFILSNAPGKTIDIEGGQMGASKTFAGIVGKWGERVDPGHVLDTVFMVKRAGAAAGLNGPLLLLLQ</sequence>